<keyword evidence="4" id="KW-1185">Reference proteome</keyword>
<keyword evidence="2" id="KW-0812">Transmembrane</keyword>
<evidence type="ECO:0000313" key="3">
    <source>
        <dbReference type="EMBL" id="MEQ2259768.1"/>
    </source>
</evidence>
<proteinExistence type="predicted"/>
<gene>
    <name evidence="3" type="ORF">XENORESO_017952</name>
</gene>
<accession>A0ABV0VU41</accession>
<comment type="caution">
    <text evidence="3">The sequence shown here is derived from an EMBL/GenBank/DDBJ whole genome shotgun (WGS) entry which is preliminary data.</text>
</comment>
<evidence type="ECO:0000256" key="2">
    <source>
        <dbReference type="SAM" id="Phobius"/>
    </source>
</evidence>
<organism evidence="3 4">
    <name type="scientific">Xenotaenia resolanae</name>
    <dbReference type="NCBI Taxonomy" id="208358"/>
    <lineage>
        <taxon>Eukaryota</taxon>
        <taxon>Metazoa</taxon>
        <taxon>Chordata</taxon>
        <taxon>Craniata</taxon>
        <taxon>Vertebrata</taxon>
        <taxon>Euteleostomi</taxon>
        <taxon>Actinopterygii</taxon>
        <taxon>Neopterygii</taxon>
        <taxon>Teleostei</taxon>
        <taxon>Neoteleostei</taxon>
        <taxon>Acanthomorphata</taxon>
        <taxon>Ovalentaria</taxon>
        <taxon>Atherinomorphae</taxon>
        <taxon>Cyprinodontiformes</taxon>
        <taxon>Goodeidae</taxon>
        <taxon>Xenotaenia</taxon>
    </lineage>
</organism>
<reference evidence="3 4" key="1">
    <citation type="submission" date="2021-06" db="EMBL/GenBank/DDBJ databases">
        <authorList>
            <person name="Palmer J.M."/>
        </authorList>
    </citation>
    <scope>NUCLEOTIDE SEQUENCE [LARGE SCALE GENOMIC DNA]</scope>
    <source>
        <strain evidence="3 4">XR_2019</strain>
        <tissue evidence="3">Muscle</tissue>
    </source>
</reference>
<feature type="transmembrane region" description="Helical" evidence="2">
    <location>
        <begin position="71"/>
        <end position="90"/>
    </location>
</feature>
<keyword evidence="2" id="KW-1133">Transmembrane helix</keyword>
<evidence type="ECO:0000313" key="4">
    <source>
        <dbReference type="Proteomes" id="UP001444071"/>
    </source>
</evidence>
<keyword evidence="2" id="KW-0472">Membrane</keyword>
<name>A0ABV0VU41_9TELE</name>
<dbReference type="Proteomes" id="UP001444071">
    <property type="component" value="Unassembled WGS sequence"/>
</dbReference>
<evidence type="ECO:0000256" key="1">
    <source>
        <dbReference type="SAM" id="MobiDB-lite"/>
    </source>
</evidence>
<feature type="region of interest" description="Disordered" evidence="1">
    <location>
        <begin position="1"/>
        <end position="20"/>
    </location>
</feature>
<protein>
    <submittedName>
        <fullName evidence="3">Uncharacterized protein</fullName>
    </submittedName>
</protein>
<feature type="compositionally biased region" description="Basic and acidic residues" evidence="1">
    <location>
        <begin position="1"/>
        <end position="11"/>
    </location>
</feature>
<sequence>MKSADRSCSEKARKHAQQSNYTVQVQTNIDVFKCKNVGKFLIILNIVIFLNQTSARFHEVTSCLHTPCCELVIVLPGVFINVFVLMLSMFKAEILKQTLT</sequence>
<dbReference type="EMBL" id="JAHRIM010006225">
    <property type="protein sequence ID" value="MEQ2259768.1"/>
    <property type="molecule type" value="Genomic_DNA"/>
</dbReference>